<comment type="caution">
    <text evidence="3">The sequence shown here is derived from an EMBL/GenBank/DDBJ whole genome shotgun (WGS) entry which is preliminary data.</text>
</comment>
<dbReference type="PROSITE" id="PS50888">
    <property type="entry name" value="BHLH"/>
    <property type="match status" value="1"/>
</dbReference>
<feature type="compositionally biased region" description="Basic and acidic residues" evidence="1">
    <location>
        <begin position="188"/>
        <end position="201"/>
    </location>
</feature>
<dbReference type="GO" id="GO:0000981">
    <property type="term" value="F:DNA-binding transcription factor activity, RNA polymerase II-specific"/>
    <property type="evidence" value="ECO:0007669"/>
    <property type="project" value="TreeGrafter"/>
</dbReference>
<feature type="region of interest" description="Disordered" evidence="1">
    <location>
        <begin position="63"/>
        <end position="136"/>
    </location>
</feature>
<keyword evidence="4" id="KW-1185">Reference proteome</keyword>
<proteinExistence type="predicted"/>
<feature type="compositionally biased region" description="Gly residues" evidence="1">
    <location>
        <begin position="95"/>
        <end position="110"/>
    </location>
</feature>
<feature type="compositionally biased region" description="Low complexity" evidence="1">
    <location>
        <begin position="64"/>
        <end position="89"/>
    </location>
</feature>
<dbReference type="GO" id="GO:0007423">
    <property type="term" value="P:sensory organ development"/>
    <property type="evidence" value="ECO:0007669"/>
    <property type="project" value="TreeGrafter"/>
</dbReference>
<dbReference type="AlphaFoldDB" id="A0AAE1H4N5"/>
<feature type="region of interest" description="Disordered" evidence="1">
    <location>
        <begin position="394"/>
        <end position="413"/>
    </location>
</feature>
<dbReference type="SMART" id="SM00353">
    <property type="entry name" value="HLH"/>
    <property type="match status" value="1"/>
</dbReference>
<dbReference type="Proteomes" id="UP001219518">
    <property type="component" value="Unassembled WGS sequence"/>
</dbReference>
<dbReference type="PANTHER" id="PTHR19290">
    <property type="entry name" value="BASIC HELIX-LOOP-HELIX PROTEIN NEUROGENIN-RELATED"/>
    <property type="match status" value="1"/>
</dbReference>
<evidence type="ECO:0000313" key="4">
    <source>
        <dbReference type="Proteomes" id="UP001219518"/>
    </source>
</evidence>
<dbReference type="EMBL" id="JAHWGI010000394">
    <property type="protein sequence ID" value="KAK3914816.1"/>
    <property type="molecule type" value="Genomic_DNA"/>
</dbReference>
<dbReference type="GO" id="GO:0005634">
    <property type="term" value="C:nucleus"/>
    <property type="evidence" value="ECO:0007669"/>
    <property type="project" value="TreeGrafter"/>
</dbReference>
<evidence type="ECO:0000256" key="1">
    <source>
        <dbReference type="SAM" id="MobiDB-lite"/>
    </source>
</evidence>
<dbReference type="PANTHER" id="PTHR19290:SF167">
    <property type="entry name" value="PROTEIN DIMMED"/>
    <property type="match status" value="1"/>
</dbReference>
<dbReference type="InterPro" id="IPR050359">
    <property type="entry name" value="bHLH_transcription_factors"/>
</dbReference>
<dbReference type="GO" id="GO:0061564">
    <property type="term" value="P:axon development"/>
    <property type="evidence" value="ECO:0007669"/>
    <property type="project" value="TreeGrafter"/>
</dbReference>
<name>A0AAE1H4N5_9NEOP</name>
<dbReference type="GO" id="GO:0046983">
    <property type="term" value="F:protein dimerization activity"/>
    <property type="evidence" value="ECO:0007669"/>
    <property type="project" value="InterPro"/>
</dbReference>
<reference evidence="3" key="1">
    <citation type="submission" date="2021-07" db="EMBL/GenBank/DDBJ databases">
        <authorList>
            <person name="Catto M.A."/>
            <person name="Jacobson A."/>
            <person name="Kennedy G."/>
            <person name="Labadie P."/>
            <person name="Hunt B.G."/>
            <person name="Srinivasan R."/>
        </authorList>
    </citation>
    <scope>NUCLEOTIDE SEQUENCE</scope>
    <source>
        <strain evidence="3">PL_HMW_Pooled</strain>
        <tissue evidence="3">Head</tissue>
    </source>
</reference>
<dbReference type="GO" id="GO:0070888">
    <property type="term" value="F:E-box binding"/>
    <property type="evidence" value="ECO:0007669"/>
    <property type="project" value="TreeGrafter"/>
</dbReference>
<dbReference type="InterPro" id="IPR036638">
    <property type="entry name" value="HLH_DNA-bd_sf"/>
</dbReference>
<gene>
    <name evidence="3" type="ORF">KUF71_005504</name>
</gene>
<dbReference type="Gene3D" id="4.10.280.10">
    <property type="entry name" value="Helix-loop-helix DNA-binding domain"/>
    <property type="match status" value="1"/>
</dbReference>
<accession>A0AAE1H4N5</accession>
<dbReference type="GO" id="GO:0045944">
    <property type="term" value="P:positive regulation of transcription by RNA polymerase II"/>
    <property type="evidence" value="ECO:0007669"/>
    <property type="project" value="TreeGrafter"/>
</dbReference>
<feature type="domain" description="BHLH" evidence="2">
    <location>
        <begin position="193"/>
        <end position="245"/>
    </location>
</feature>
<reference evidence="3" key="2">
    <citation type="journal article" date="2023" name="BMC Genomics">
        <title>Pest status, molecular evolution, and epigenetic factors derived from the genome assembly of Frankliniella fusca, a thysanopteran phytovirus vector.</title>
        <authorList>
            <person name="Catto M.A."/>
            <person name="Labadie P.E."/>
            <person name="Jacobson A.L."/>
            <person name="Kennedy G.G."/>
            <person name="Srinivasan R."/>
            <person name="Hunt B.G."/>
        </authorList>
    </citation>
    <scope>NUCLEOTIDE SEQUENCE</scope>
    <source>
        <strain evidence="3">PL_HMW_Pooled</strain>
    </source>
</reference>
<feature type="region of interest" description="Disordered" evidence="1">
    <location>
        <begin position="156"/>
        <end position="201"/>
    </location>
</feature>
<evidence type="ECO:0000259" key="2">
    <source>
        <dbReference type="PROSITE" id="PS50888"/>
    </source>
</evidence>
<dbReference type="SUPFAM" id="SSF47459">
    <property type="entry name" value="HLH, helix-loop-helix DNA-binding domain"/>
    <property type="match status" value="1"/>
</dbReference>
<feature type="compositionally biased region" description="Basic residues" evidence="1">
    <location>
        <begin position="172"/>
        <end position="184"/>
    </location>
</feature>
<dbReference type="Pfam" id="PF00010">
    <property type="entry name" value="HLH"/>
    <property type="match status" value="1"/>
</dbReference>
<dbReference type="InterPro" id="IPR011598">
    <property type="entry name" value="bHLH_dom"/>
</dbReference>
<evidence type="ECO:0000313" key="3">
    <source>
        <dbReference type="EMBL" id="KAK3914816.1"/>
    </source>
</evidence>
<protein>
    <submittedName>
        <fullName evidence="3">Protein dimmed</fullName>
    </submittedName>
</protein>
<sequence length="435" mass="45156">MLTVRKIFFMKRAHRNGLVAGGEDSEAFTVAGLAAGLAARSCSWIDDDWRLDAELDDLDEMEEALSSLGSPAPSSTPDSPSPSPQSGQQPPGPGPERGGVRGGGGGGGGARWQRGGRAGEVSPPPMRAPSARAAARAASRTSSASCGCAPLCSQGAGAAAGGTGRSSSSSRARSRASRSRRRKPTLNARERNARRLESNERERMRMHSLNDAFQALRNVIPHENVERRLSKIETLTMAKHYIMGLTKAISEMRNTQSNQVVPTPSSLSVLDLDSSMDEDNLSVVNLMQQYGDKLPLSDSSMGLDLCPSEADGSGAGSGSASASAVCGGVQNLQDALVLQDSGLGDNSGYNSSDADGEVEALVGQTVVPDEILAFDPVLLVPSEWYGEAAGPAVAAGAGAGGSSPSPSPCPVRNVGQALATADANQRMLQVQWRKD</sequence>
<organism evidence="3 4">
    <name type="scientific">Frankliniella fusca</name>
    <dbReference type="NCBI Taxonomy" id="407009"/>
    <lineage>
        <taxon>Eukaryota</taxon>
        <taxon>Metazoa</taxon>
        <taxon>Ecdysozoa</taxon>
        <taxon>Arthropoda</taxon>
        <taxon>Hexapoda</taxon>
        <taxon>Insecta</taxon>
        <taxon>Pterygota</taxon>
        <taxon>Neoptera</taxon>
        <taxon>Paraneoptera</taxon>
        <taxon>Thysanoptera</taxon>
        <taxon>Terebrantia</taxon>
        <taxon>Thripoidea</taxon>
        <taxon>Thripidae</taxon>
        <taxon>Frankliniella</taxon>
    </lineage>
</organism>
<dbReference type="CDD" id="cd19712">
    <property type="entry name" value="bHLH_TS_dimmed_like"/>
    <property type="match status" value="1"/>
</dbReference>